<dbReference type="GO" id="GO:0030288">
    <property type="term" value="C:outer membrane-bounded periplasmic space"/>
    <property type="evidence" value="ECO:0007669"/>
    <property type="project" value="TreeGrafter"/>
</dbReference>
<gene>
    <name evidence="4" type="ORF">EYE40_14840</name>
</gene>
<dbReference type="PANTHER" id="PTHR30036">
    <property type="entry name" value="D-XYLOSE-BINDING PERIPLASMIC PROTEIN"/>
    <property type="match status" value="1"/>
</dbReference>
<dbReference type="Proteomes" id="UP000294194">
    <property type="component" value="Unassembled WGS sequence"/>
</dbReference>
<dbReference type="EMBL" id="SISG01000002">
    <property type="protein sequence ID" value="TBN55477.1"/>
    <property type="molecule type" value="Genomic_DNA"/>
</dbReference>
<dbReference type="Gene3D" id="3.40.50.2300">
    <property type="match status" value="2"/>
</dbReference>
<dbReference type="InterPro" id="IPR050555">
    <property type="entry name" value="Bact_Solute-Bind_Prot2"/>
</dbReference>
<evidence type="ECO:0000259" key="3">
    <source>
        <dbReference type="Pfam" id="PF13407"/>
    </source>
</evidence>
<evidence type="ECO:0000256" key="1">
    <source>
        <dbReference type="ARBA" id="ARBA00004196"/>
    </source>
</evidence>
<comment type="caution">
    <text evidence="4">The sequence shown here is derived from an EMBL/GenBank/DDBJ whole genome shotgun (WGS) entry which is preliminary data.</text>
</comment>
<dbReference type="GO" id="GO:0030246">
    <property type="term" value="F:carbohydrate binding"/>
    <property type="evidence" value="ECO:0007669"/>
    <property type="project" value="TreeGrafter"/>
</dbReference>
<dbReference type="InterPro" id="IPR028082">
    <property type="entry name" value="Peripla_BP_I"/>
</dbReference>
<evidence type="ECO:0000313" key="4">
    <source>
        <dbReference type="EMBL" id="TBN55477.1"/>
    </source>
</evidence>
<comment type="subcellular location">
    <subcellularLocation>
        <location evidence="1">Cell envelope</location>
    </subcellularLocation>
</comment>
<name>A0A4Q9GUG3_9MICO</name>
<evidence type="ECO:0000313" key="5">
    <source>
        <dbReference type="Proteomes" id="UP000294194"/>
    </source>
</evidence>
<dbReference type="InterPro" id="IPR025997">
    <property type="entry name" value="SBP_2_dom"/>
</dbReference>
<dbReference type="PROSITE" id="PS51257">
    <property type="entry name" value="PROKAR_LIPOPROTEIN"/>
    <property type="match status" value="1"/>
</dbReference>
<keyword evidence="2" id="KW-0732">Signal</keyword>
<proteinExistence type="predicted"/>
<dbReference type="PANTHER" id="PTHR30036:SF1">
    <property type="entry name" value="D-XYLOSE-BINDING PERIPLASMIC PROTEIN"/>
    <property type="match status" value="1"/>
</dbReference>
<accession>A0A4Q9GUG3</accession>
<keyword evidence="5" id="KW-1185">Reference proteome</keyword>
<protein>
    <submittedName>
        <fullName evidence="4">Sugar ABC transporter substrate-binding protein</fullName>
    </submittedName>
</protein>
<dbReference type="SUPFAM" id="SSF53822">
    <property type="entry name" value="Periplasmic binding protein-like I"/>
    <property type="match status" value="1"/>
</dbReference>
<reference evidence="5" key="1">
    <citation type="submission" date="2019-02" db="EMBL/GenBank/DDBJ databases">
        <title>Glaciihabitans arcticus sp. nov., a psychrotolerant bacterium isolated from polar soil.</title>
        <authorList>
            <person name="Dahal R.H."/>
        </authorList>
    </citation>
    <scope>NUCLEOTIDE SEQUENCE [LARGE SCALE GENOMIC DNA]</scope>
    <source>
        <strain evidence="5">RP-3-7</strain>
    </source>
</reference>
<evidence type="ECO:0000256" key="2">
    <source>
        <dbReference type="ARBA" id="ARBA00022729"/>
    </source>
</evidence>
<dbReference type="Pfam" id="PF13407">
    <property type="entry name" value="Peripla_BP_4"/>
    <property type="match status" value="1"/>
</dbReference>
<dbReference type="AlphaFoldDB" id="A0A4Q9GUG3"/>
<feature type="domain" description="Periplasmic binding protein" evidence="3">
    <location>
        <begin position="38"/>
        <end position="296"/>
    </location>
</feature>
<dbReference type="RefSeq" id="WP_130983048.1">
    <property type="nucleotide sequence ID" value="NZ_SISG01000002.1"/>
</dbReference>
<sequence length="352" mass="36817">MTSNLTRLFILAGAATLALTGCTGKLGDPGAGSTIKVALLLPESKTARYESFDRPFFEQKLESLGNYEVLYSNADQDAAKQQTQAEAALVSGVAVLVLDPVDSAASASIVTAANAQGVPVIAYDRFIEGGKLDYYVSFDNEKIGRLQGEAIVAKLEEDGATGGILMLNGSPTDANADGFKSGAHSEIDASDFPVLAEFDTPDWSPDKAQEWVAGQITQYDGQFSAIYAANDGTAGGAIAALKAANVFPLPVVTGQDAEVSALQRIIAGDQYATIYKAMKQQAEFAATIADQLARGETVTSDLEVEGTPTMLLDGVIVTVDNIMETVIADGIYTVDEICTPAYVADCTAAGIK</sequence>
<organism evidence="4 5">
    <name type="scientific">Glaciihabitans arcticus</name>
    <dbReference type="NCBI Taxonomy" id="2668039"/>
    <lineage>
        <taxon>Bacteria</taxon>
        <taxon>Bacillati</taxon>
        <taxon>Actinomycetota</taxon>
        <taxon>Actinomycetes</taxon>
        <taxon>Micrococcales</taxon>
        <taxon>Microbacteriaceae</taxon>
        <taxon>Glaciihabitans</taxon>
    </lineage>
</organism>